<evidence type="ECO:0000313" key="1">
    <source>
        <dbReference type="EMBL" id="CAB4815151.1"/>
    </source>
</evidence>
<name>A0A6J6Z020_9ZZZZ</name>
<protein>
    <submittedName>
        <fullName evidence="1">Unannotated protein</fullName>
    </submittedName>
</protein>
<gene>
    <name evidence="1" type="ORF">UFOPK3119_00638</name>
</gene>
<reference evidence="1" key="1">
    <citation type="submission" date="2020-05" db="EMBL/GenBank/DDBJ databases">
        <authorList>
            <person name="Chiriac C."/>
            <person name="Salcher M."/>
            <person name="Ghai R."/>
            <person name="Kavagutti S V."/>
        </authorList>
    </citation>
    <scope>NUCLEOTIDE SEQUENCE</scope>
</reference>
<dbReference type="AlphaFoldDB" id="A0A6J6Z020"/>
<sequence length="200" mass="21288">MTLEAKVNCAQPRRALIIAGTTLMRASVDSVPQITKSYPPSLITLARTAEVASASAPASAASVTKIASFAPIESALRTASVARSGPIEITVTVCAPPSSLPPCASAIRSASSTAYSSRSFSTASTFSRSSTPLTIFFSAHESGTCFTHTAIFIAQMLLISRIMHNRKSLDHIHYWLLYGLLYIGAGQDKPMFLDYLGKAR</sequence>
<proteinExistence type="predicted"/>
<dbReference type="EMBL" id="CAFAAX010000072">
    <property type="protein sequence ID" value="CAB4815151.1"/>
    <property type="molecule type" value="Genomic_DNA"/>
</dbReference>
<accession>A0A6J6Z020</accession>
<organism evidence="1">
    <name type="scientific">freshwater metagenome</name>
    <dbReference type="NCBI Taxonomy" id="449393"/>
    <lineage>
        <taxon>unclassified sequences</taxon>
        <taxon>metagenomes</taxon>
        <taxon>ecological metagenomes</taxon>
    </lineage>
</organism>